<reference evidence="3" key="7">
    <citation type="submission" date="2022-05" db="EMBL/GenBank/DDBJ databases">
        <authorList>
            <person name="Alioto T."/>
            <person name="Alioto T."/>
            <person name="Gomez Garrido J."/>
        </authorList>
    </citation>
    <scope>NUCLEOTIDE SEQUENCE</scope>
    <source>
        <strain evidence="3">112</strain>
    </source>
</reference>
<dbReference type="EMBL" id="OW995941">
    <property type="protein sequence ID" value="CAH6605782.1"/>
    <property type="molecule type" value="Genomic_DNA"/>
</dbReference>
<dbReference type="InterPro" id="IPR001279">
    <property type="entry name" value="Metallo-B-lactamas"/>
</dbReference>
<reference evidence="8" key="3">
    <citation type="submission" date="2020-06" db="EMBL/GenBank/DDBJ databases">
        <title>REHAB project genomes.</title>
        <authorList>
            <person name="Shaw L.P."/>
        </authorList>
    </citation>
    <scope>NUCLEOTIDE SEQUENCE [LARGE SCALE GENOMIC DNA]</scope>
    <source>
        <strain evidence="8">RHBSTW-00370</strain>
    </source>
</reference>
<dbReference type="Proteomes" id="UP000512222">
    <property type="component" value="Chromosome"/>
</dbReference>
<evidence type="ECO:0000313" key="7">
    <source>
        <dbReference type="Proteomes" id="UP000263627"/>
    </source>
</evidence>
<dbReference type="Proteomes" id="UP000789647">
    <property type="component" value="Chromosome"/>
</dbReference>
<sequence length="267" mass="29344">MALTLTVLLENRRAAGAGKTLLAKPGLSLLVQDETTTILFDTGPDGSFMHNAAQMGVDLTHLTAVVLSHGHYDHCGGVPWLADNSRIICHPQIACERYASVTVAGTPRKIKKLSHDNNYSRFIMEYTREPLAISDRFLWSGEISVPTPQSYGVISEKTLQPDYISDEGVLIYKSERGLVIITGCGHRGIENIVRHCQKITGVNQIYALVGGFHLRAASPAKLWRTRQFIKQQQPEKLLGCHCTGSWGRLWLPGTDAPATGDVIELAE</sequence>
<dbReference type="InterPro" id="IPR052926">
    <property type="entry name" value="Metallo-beta-lactamase_dom"/>
</dbReference>
<reference evidence="5" key="1">
    <citation type="journal article" date="2018" name="Genome Biol.">
        <title>SKESA: strategic k-mer extension for scrupulous assemblies.</title>
        <authorList>
            <person name="Souvorov A."/>
            <person name="Agarwala R."/>
            <person name="Lipman D.J."/>
        </authorList>
    </citation>
    <scope>NUCLEOTIDE SEQUENCE</scope>
    <source>
        <strain evidence="5">91871</strain>
    </source>
</reference>
<dbReference type="EMBL" id="ABBJDF010000045">
    <property type="protein sequence ID" value="EHT9942000.1"/>
    <property type="molecule type" value="Genomic_DNA"/>
</dbReference>
<dbReference type="CDD" id="cd07713">
    <property type="entry name" value="DHPS-like_MBL-fold"/>
    <property type="match status" value="1"/>
</dbReference>
<dbReference type="Proteomes" id="UP000263627">
    <property type="component" value="Chromosome"/>
</dbReference>
<organism evidence="5 9">
    <name type="scientific">Citrobacter freundii</name>
    <dbReference type="NCBI Taxonomy" id="546"/>
    <lineage>
        <taxon>Bacteria</taxon>
        <taxon>Pseudomonadati</taxon>
        <taxon>Pseudomonadota</taxon>
        <taxon>Gammaproteobacteria</taxon>
        <taxon>Enterobacterales</taxon>
        <taxon>Enterobacteriaceae</taxon>
        <taxon>Citrobacter</taxon>
        <taxon>Citrobacter freundii complex</taxon>
    </lineage>
</organism>
<dbReference type="Proteomes" id="UP000885148">
    <property type="component" value="Unassembled WGS sequence"/>
</dbReference>
<evidence type="ECO:0000313" key="9">
    <source>
        <dbReference type="Proteomes" id="UP000885148"/>
    </source>
</evidence>
<dbReference type="SUPFAM" id="SSF56281">
    <property type="entry name" value="Metallo-hydrolase/oxidoreductase"/>
    <property type="match status" value="1"/>
</dbReference>
<evidence type="ECO:0000313" key="4">
    <source>
        <dbReference type="EMBL" id="EHT9942000.1"/>
    </source>
</evidence>
<evidence type="ECO:0000313" key="5">
    <source>
        <dbReference type="EMBL" id="HBH7040902.1"/>
    </source>
</evidence>
<reference evidence="6" key="4">
    <citation type="journal article" date="2021" name="Microb. Genom.">
        <title>A genomic epidemiological study shows that prevalence of antimicrobial resistance in Enterobacterales is associated with the livestock host, as well as antimicrobial usage.</title>
        <authorList>
            <person name="AbuOun M."/>
            <person name="Jones H."/>
            <person name="Stubberfield E."/>
            <person name="Gilson D."/>
            <person name="Shaw L.P."/>
            <person name="Hubbard A.T.M."/>
            <person name="Chau K.K."/>
            <person name="Sebra R."/>
            <person name="Peto T.E.A."/>
            <person name="Crook D.W."/>
            <person name="Read D.S."/>
            <person name="Gweon H.S."/>
            <person name="Walker A.S."/>
            <person name="Stoesser N."/>
            <person name="Smith R.P."/>
            <person name="Anjum M.F."/>
            <person name="On Behalf Of The Rehab Consortium."/>
        </authorList>
    </citation>
    <scope>NUCLEOTIDE SEQUENCE</scope>
    <source>
        <strain evidence="6">RHBSTW-00370</strain>
    </source>
</reference>
<evidence type="ECO:0000313" key="6">
    <source>
        <dbReference type="EMBL" id="QLV31698.1"/>
    </source>
</evidence>
<dbReference type="SMART" id="SM00849">
    <property type="entry name" value="Lactamase_B"/>
    <property type="match status" value="1"/>
</dbReference>
<dbReference type="PANTHER" id="PTHR13754:SF13">
    <property type="entry name" value="METALLO-BETA-LACTAMASE SUPERFAMILY PROTEIN (AFU_ORTHOLOGUE AFUA_3G07630)"/>
    <property type="match status" value="1"/>
</dbReference>
<dbReference type="PANTHER" id="PTHR13754">
    <property type="entry name" value="METALLO-BETA-LACTAMASE SUPERFAMILY PROTEIN"/>
    <property type="match status" value="1"/>
</dbReference>
<evidence type="ECO:0000259" key="1">
    <source>
        <dbReference type="SMART" id="SM00849"/>
    </source>
</evidence>
<dbReference type="RefSeq" id="WP_016149743.1">
    <property type="nucleotide sequence ID" value="NZ_CABIZU010000001.1"/>
</dbReference>
<dbReference type="GO" id="GO:0016740">
    <property type="term" value="F:transferase activity"/>
    <property type="evidence" value="ECO:0007669"/>
    <property type="project" value="TreeGrafter"/>
</dbReference>
<dbReference type="Pfam" id="PF00753">
    <property type="entry name" value="Lactamase_B"/>
    <property type="match status" value="1"/>
</dbReference>
<dbReference type="EMBL" id="CP032184">
    <property type="protein sequence ID" value="AXZ47181.1"/>
    <property type="molecule type" value="Genomic_DNA"/>
</dbReference>
<dbReference type="Gene3D" id="3.60.15.10">
    <property type="entry name" value="Ribonuclease Z/Hydroxyacylglutathione hydrolase-like"/>
    <property type="match status" value="1"/>
</dbReference>
<evidence type="ECO:0000313" key="3">
    <source>
        <dbReference type="EMBL" id="CAH6605782.1"/>
    </source>
</evidence>
<name>A0A0D7M3Y5_CITFR</name>
<dbReference type="EMBL" id="CP056573">
    <property type="protein sequence ID" value="QLV31698.1"/>
    <property type="molecule type" value="Genomic_DNA"/>
</dbReference>
<evidence type="ECO:0000313" key="2">
    <source>
        <dbReference type="EMBL" id="AXZ47181.1"/>
    </source>
</evidence>
<reference evidence="5" key="5">
    <citation type="submission" date="2021-07" db="EMBL/GenBank/DDBJ databases">
        <authorList>
            <consortium name="NCBI Pathogen Detection Project"/>
        </authorList>
    </citation>
    <scope>NUCLEOTIDE SEQUENCE</scope>
    <source>
        <strain evidence="5">91871</strain>
    </source>
</reference>
<evidence type="ECO:0000313" key="8">
    <source>
        <dbReference type="Proteomes" id="UP000512222"/>
    </source>
</evidence>
<dbReference type="InterPro" id="IPR036866">
    <property type="entry name" value="RibonucZ/Hydroxyglut_hydro"/>
</dbReference>
<gene>
    <name evidence="3" type="ORF">AI2935V1_3602</name>
    <name evidence="2" type="ORF">AM363_09550</name>
    <name evidence="6" type="ORF">HV178_17725</name>
    <name evidence="5" type="ORF">KV121_000918</name>
    <name evidence="4" type="ORF">KY227_005170</name>
</gene>
<reference evidence="4" key="6">
    <citation type="submission" date="2021-07" db="EMBL/GenBank/DDBJ databases">
        <authorList>
            <consortium name="Clinical and Environmental Microbiology Branch: Whole genome sequencing antimicrobial resistance pathogens in the healthcare setting"/>
        </authorList>
    </citation>
    <scope>NUCLEOTIDE SEQUENCE</scope>
    <source>
        <strain evidence="4">2021DK-00049</strain>
    </source>
</reference>
<accession>A0A0D7M3Y5</accession>
<feature type="domain" description="Metallo-beta-lactamase" evidence="1">
    <location>
        <begin position="25"/>
        <end position="186"/>
    </location>
</feature>
<proteinExistence type="predicted"/>
<dbReference type="AlphaFoldDB" id="A0A0D7M3Y5"/>
<dbReference type="EMBL" id="DAESCB010000002">
    <property type="protein sequence ID" value="HBH7040902.1"/>
    <property type="molecule type" value="Genomic_DNA"/>
</dbReference>
<dbReference type="InterPro" id="IPR041712">
    <property type="entry name" value="DHPS-like_MBL-fold"/>
</dbReference>
<dbReference type="GeneID" id="87002257"/>
<protein>
    <submittedName>
        <fullName evidence="5">MBL fold metallo-hydrolase</fullName>
    </submittedName>
</protein>
<reference evidence="2 7" key="2">
    <citation type="submission" date="2018-09" db="EMBL/GenBank/DDBJ databases">
        <title>Whole genome sequencing of Citrobacter freundii AR_0116.</title>
        <authorList>
            <person name="Conlan S."/>
            <person name="Thomas P.J."/>
            <person name="Mullikin J."/>
            <person name="Frank K.M."/>
            <person name="Segre J.A."/>
        </authorList>
    </citation>
    <scope>NUCLEOTIDE SEQUENCE [LARGE SCALE GENOMIC DNA]</scope>
    <source>
        <strain evidence="2 7">AR_0116</strain>
    </source>
</reference>